<organism evidence="2 3">
    <name type="scientific">Acidovorax benzenivorans</name>
    <dbReference type="NCBI Taxonomy" id="2987520"/>
    <lineage>
        <taxon>Bacteria</taxon>
        <taxon>Pseudomonadati</taxon>
        <taxon>Pseudomonadota</taxon>
        <taxon>Betaproteobacteria</taxon>
        <taxon>Burkholderiales</taxon>
        <taxon>Comamonadaceae</taxon>
        <taxon>Acidovorax</taxon>
    </lineage>
</organism>
<gene>
    <name evidence="2" type="ORF">OIN59_04970</name>
</gene>
<sequence>MIKPWYIFPVLAASALVASAYWWQAEKDRWTPPVARKPDLPKVEPLQQHVSIRARQAIERPIFWTSRRPVAVDDKKNSLARELTQSRLTAVFESGLERVAILQRVDGSTLKITTETKPWRIESFDGRRATFVSADDGRVVRPLEAGSPAAVRTPQGAAVERARKPAPSQ</sequence>
<feature type="region of interest" description="Disordered" evidence="1">
    <location>
        <begin position="145"/>
        <end position="169"/>
    </location>
</feature>
<evidence type="ECO:0000313" key="3">
    <source>
        <dbReference type="Proteomes" id="UP001148932"/>
    </source>
</evidence>
<proteinExistence type="predicted"/>
<evidence type="ECO:0000313" key="2">
    <source>
        <dbReference type="EMBL" id="MDD2176776.1"/>
    </source>
</evidence>
<dbReference type="Proteomes" id="UP001148932">
    <property type="component" value="Unassembled WGS sequence"/>
</dbReference>
<evidence type="ECO:0000256" key="1">
    <source>
        <dbReference type="SAM" id="MobiDB-lite"/>
    </source>
</evidence>
<dbReference type="RefSeq" id="WP_274107706.1">
    <property type="nucleotide sequence ID" value="NZ_JAPCKI010000002.1"/>
</dbReference>
<accession>A0ABT5RSV1</accession>
<reference evidence="2" key="1">
    <citation type="submission" date="2022-10" db="EMBL/GenBank/DDBJ databases">
        <title>Description of microaerobic benzene degrading bacteria.</title>
        <authorList>
            <person name="Bedics A."/>
            <person name="Tancsics A."/>
            <person name="Banerjee S."/>
        </authorList>
    </citation>
    <scope>NUCLEOTIDE SEQUENCE</scope>
    <source>
        <strain evidence="2">D2M1</strain>
    </source>
</reference>
<name>A0ABT5RSV1_9BURK</name>
<protein>
    <submittedName>
        <fullName evidence="2">Uncharacterized protein</fullName>
    </submittedName>
</protein>
<dbReference type="EMBL" id="JAPCKI010000002">
    <property type="protein sequence ID" value="MDD2176776.1"/>
    <property type="molecule type" value="Genomic_DNA"/>
</dbReference>
<keyword evidence="3" id="KW-1185">Reference proteome</keyword>
<comment type="caution">
    <text evidence="2">The sequence shown here is derived from an EMBL/GenBank/DDBJ whole genome shotgun (WGS) entry which is preliminary data.</text>
</comment>